<reference evidence="2" key="2">
    <citation type="journal article" date="2015" name="Fish Shellfish Immunol.">
        <title>Early steps in the European eel (Anguilla anguilla)-Vibrio vulnificus interaction in the gills: Role of the RtxA13 toxin.</title>
        <authorList>
            <person name="Callol A."/>
            <person name="Pajuelo D."/>
            <person name="Ebbesson L."/>
            <person name="Teles M."/>
            <person name="MacKenzie S."/>
            <person name="Amaro C."/>
        </authorList>
    </citation>
    <scope>NUCLEOTIDE SEQUENCE</scope>
</reference>
<organism evidence="2">
    <name type="scientific">Anguilla anguilla</name>
    <name type="common">European freshwater eel</name>
    <name type="synonym">Muraena anguilla</name>
    <dbReference type="NCBI Taxonomy" id="7936"/>
    <lineage>
        <taxon>Eukaryota</taxon>
        <taxon>Metazoa</taxon>
        <taxon>Chordata</taxon>
        <taxon>Craniata</taxon>
        <taxon>Vertebrata</taxon>
        <taxon>Euteleostomi</taxon>
        <taxon>Actinopterygii</taxon>
        <taxon>Neopterygii</taxon>
        <taxon>Teleostei</taxon>
        <taxon>Anguilliformes</taxon>
        <taxon>Anguillidae</taxon>
        <taxon>Anguilla</taxon>
    </lineage>
</organism>
<dbReference type="AlphaFoldDB" id="A0A0E9VWE6"/>
<sequence length="27" mass="3277">MNSKMGARHYNLNNILLPVFYLFILFF</sequence>
<keyword evidence="1" id="KW-1133">Transmembrane helix</keyword>
<dbReference type="EMBL" id="GBXM01026200">
    <property type="protein sequence ID" value="JAH82377.1"/>
    <property type="molecule type" value="Transcribed_RNA"/>
</dbReference>
<proteinExistence type="predicted"/>
<feature type="transmembrane region" description="Helical" evidence="1">
    <location>
        <begin position="9"/>
        <end position="26"/>
    </location>
</feature>
<accession>A0A0E9VWE6</accession>
<evidence type="ECO:0000256" key="1">
    <source>
        <dbReference type="SAM" id="Phobius"/>
    </source>
</evidence>
<keyword evidence="1" id="KW-0472">Membrane</keyword>
<protein>
    <submittedName>
        <fullName evidence="2">Uncharacterized protein</fullName>
    </submittedName>
</protein>
<name>A0A0E9VWE6_ANGAN</name>
<keyword evidence="1" id="KW-0812">Transmembrane</keyword>
<evidence type="ECO:0000313" key="2">
    <source>
        <dbReference type="EMBL" id="JAH82377.1"/>
    </source>
</evidence>
<reference evidence="2" key="1">
    <citation type="submission" date="2014-11" db="EMBL/GenBank/DDBJ databases">
        <authorList>
            <person name="Amaro Gonzalez C."/>
        </authorList>
    </citation>
    <scope>NUCLEOTIDE SEQUENCE</scope>
</reference>